<proteinExistence type="predicted"/>
<reference evidence="1" key="1">
    <citation type="submission" date="2021-01" db="EMBL/GenBank/DDBJ databases">
        <title>Whole genome shotgun sequence of Sphaerimonospora thailandensis NBRC 107569.</title>
        <authorList>
            <person name="Komaki H."/>
            <person name="Tamura T."/>
        </authorList>
    </citation>
    <scope>NUCLEOTIDE SEQUENCE</scope>
    <source>
        <strain evidence="1">NBRC 107569</strain>
    </source>
</reference>
<dbReference type="AlphaFoldDB" id="A0A8J3RCF5"/>
<accession>A0A8J3RCF5</accession>
<name>A0A8J3RCF5_9ACTN</name>
<organism evidence="1 2">
    <name type="scientific">Sphaerimonospora thailandensis</name>
    <dbReference type="NCBI Taxonomy" id="795644"/>
    <lineage>
        <taxon>Bacteria</taxon>
        <taxon>Bacillati</taxon>
        <taxon>Actinomycetota</taxon>
        <taxon>Actinomycetes</taxon>
        <taxon>Streptosporangiales</taxon>
        <taxon>Streptosporangiaceae</taxon>
        <taxon>Sphaerimonospora</taxon>
    </lineage>
</organism>
<comment type="caution">
    <text evidence="1">The sequence shown here is derived from an EMBL/GenBank/DDBJ whole genome shotgun (WGS) entry which is preliminary data.</text>
</comment>
<dbReference type="Proteomes" id="UP000610966">
    <property type="component" value="Unassembled WGS sequence"/>
</dbReference>
<protein>
    <submittedName>
        <fullName evidence="1">Uncharacterized protein</fullName>
    </submittedName>
</protein>
<keyword evidence="2" id="KW-1185">Reference proteome</keyword>
<gene>
    <name evidence="1" type="ORF">Mth01_54150</name>
</gene>
<sequence length="93" mass="10039">MTKREPLSPEAVERLIAATEPWLSCDDCFEQIDAAIDKVVDSTGSMSEELRVHLSACAVCCEEARSLAALVAEEHGLSPAEAVARLDAALRIR</sequence>
<dbReference type="RefSeq" id="WP_204018798.1">
    <property type="nucleotide sequence ID" value="NZ_BOOG01000074.1"/>
</dbReference>
<dbReference type="EMBL" id="BOOG01000074">
    <property type="protein sequence ID" value="GIH73162.1"/>
    <property type="molecule type" value="Genomic_DNA"/>
</dbReference>
<evidence type="ECO:0000313" key="2">
    <source>
        <dbReference type="Proteomes" id="UP000610966"/>
    </source>
</evidence>
<evidence type="ECO:0000313" key="1">
    <source>
        <dbReference type="EMBL" id="GIH73162.1"/>
    </source>
</evidence>